<comment type="caution">
    <text evidence="2">The sequence shown here is derived from an EMBL/GenBank/DDBJ whole genome shotgun (WGS) entry which is preliminary data.</text>
</comment>
<evidence type="ECO:0000313" key="2">
    <source>
        <dbReference type="EMBL" id="GAA0257660.1"/>
    </source>
</evidence>
<evidence type="ECO:0000313" key="3">
    <source>
        <dbReference type="Proteomes" id="UP001500657"/>
    </source>
</evidence>
<evidence type="ECO:0000256" key="1">
    <source>
        <dbReference type="SAM" id="SignalP"/>
    </source>
</evidence>
<feature type="chain" id="PRO_5046929061" description="Lipoprotein" evidence="1">
    <location>
        <begin position="24"/>
        <end position="198"/>
    </location>
</feature>
<dbReference type="PROSITE" id="PS51257">
    <property type="entry name" value="PROKAR_LIPOPROTEIN"/>
    <property type="match status" value="1"/>
</dbReference>
<protein>
    <recommendedName>
        <fullName evidence="4">Lipoprotein</fullName>
    </recommendedName>
</protein>
<keyword evidence="3" id="KW-1185">Reference proteome</keyword>
<keyword evidence="1" id="KW-0732">Signal</keyword>
<feature type="signal peptide" evidence="1">
    <location>
        <begin position="1"/>
        <end position="23"/>
    </location>
</feature>
<accession>A0ABN0UPY7</accession>
<dbReference type="EMBL" id="BAAAFO010000003">
    <property type="protein sequence ID" value="GAA0257660.1"/>
    <property type="molecule type" value="Genomic_DNA"/>
</dbReference>
<dbReference type="Proteomes" id="UP001500657">
    <property type="component" value="Unassembled WGS sequence"/>
</dbReference>
<proteinExistence type="predicted"/>
<gene>
    <name evidence="2" type="ORF">GCM10009126_23590</name>
</gene>
<organism evidence="2 3">
    <name type="scientific">Rhodanobacter caeni</name>
    <dbReference type="NCBI Taxonomy" id="657654"/>
    <lineage>
        <taxon>Bacteria</taxon>
        <taxon>Pseudomonadati</taxon>
        <taxon>Pseudomonadota</taxon>
        <taxon>Gammaproteobacteria</taxon>
        <taxon>Lysobacterales</taxon>
        <taxon>Rhodanobacteraceae</taxon>
        <taxon>Rhodanobacter</taxon>
    </lineage>
</organism>
<reference evidence="2 3" key="1">
    <citation type="journal article" date="2019" name="Int. J. Syst. Evol. Microbiol.">
        <title>The Global Catalogue of Microorganisms (GCM) 10K type strain sequencing project: providing services to taxonomists for standard genome sequencing and annotation.</title>
        <authorList>
            <consortium name="The Broad Institute Genomics Platform"/>
            <consortium name="The Broad Institute Genome Sequencing Center for Infectious Disease"/>
            <person name="Wu L."/>
            <person name="Ma J."/>
        </authorList>
    </citation>
    <scope>NUCLEOTIDE SEQUENCE [LARGE SCALE GENOMIC DNA]</scope>
    <source>
        <strain evidence="2 3">JCM 16242</strain>
    </source>
</reference>
<sequence>MPLRATTALILTIALTTGCSAMHGDPKNPTKNPHPVKRYEITATADSPGPWDSIKGYISYEVVNKECTPENEFLGVHIMPRSVGLDIEMKRIDEKTWKGSFLRDYMLDDDYYGLGVCHWDATSVTANFIIHTEAFGSGDLLHVFLQKGPQTLYFKKKQYWDRSLTNIGGLSSSADNQEVMRHPEDFFPITVAVKEITP</sequence>
<name>A0ABN0UPY7_9GAMM</name>
<evidence type="ECO:0008006" key="4">
    <source>
        <dbReference type="Google" id="ProtNLM"/>
    </source>
</evidence>